<comment type="catalytic activity">
    <reaction evidence="13 14">
        <text>2 D-alanine + ATP = D-alanyl-D-alanine + ADP + phosphate + H(+)</text>
        <dbReference type="Rhea" id="RHEA:11224"/>
        <dbReference type="ChEBI" id="CHEBI:15378"/>
        <dbReference type="ChEBI" id="CHEBI:30616"/>
        <dbReference type="ChEBI" id="CHEBI:43474"/>
        <dbReference type="ChEBI" id="CHEBI:57416"/>
        <dbReference type="ChEBI" id="CHEBI:57822"/>
        <dbReference type="ChEBI" id="CHEBI:456216"/>
        <dbReference type="EC" id="6.3.2.4"/>
    </reaction>
</comment>
<evidence type="ECO:0000256" key="15">
    <source>
        <dbReference type="PIRSR" id="PIRSR039102-1"/>
    </source>
</evidence>
<dbReference type="GO" id="GO:0009252">
    <property type="term" value="P:peptidoglycan biosynthetic process"/>
    <property type="evidence" value="ECO:0007669"/>
    <property type="project" value="UniProtKB-UniRule"/>
</dbReference>
<keyword evidence="6 14" id="KW-0963">Cytoplasm</keyword>
<evidence type="ECO:0000256" key="14">
    <source>
        <dbReference type="HAMAP-Rule" id="MF_00047"/>
    </source>
</evidence>
<evidence type="ECO:0000256" key="3">
    <source>
        <dbReference type="ARBA" id="ARBA00004496"/>
    </source>
</evidence>
<keyword evidence="20" id="KW-1185">Reference proteome</keyword>
<keyword evidence="10 14" id="KW-0133">Cell shape</keyword>
<evidence type="ECO:0000259" key="18">
    <source>
        <dbReference type="PROSITE" id="PS50975"/>
    </source>
</evidence>
<feature type="binding site" evidence="16">
    <location>
        <position position="297"/>
    </location>
    <ligand>
        <name>Mg(2+)</name>
        <dbReference type="ChEBI" id="CHEBI:18420"/>
        <label>1</label>
    </ligand>
</feature>
<dbReference type="HAMAP" id="MF_00047">
    <property type="entry name" value="Dala_Dala_lig"/>
    <property type="match status" value="1"/>
</dbReference>
<evidence type="ECO:0000256" key="2">
    <source>
        <dbReference type="ARBA" id="ARBA00003921"/>
    </source>
</evidence>
<keyword evidence="16" id="KW-0479">Metal-binding</keyword>
<evidence type="ECO:0000256" key="7">
    <source>
        <dbReference type="ARBA" id="ARBA00022598"/>
    </source>
</evidence>
<evidence type="ECO:0000256" key="11">
    <source>
        <dbReference type="ARBA" id="ARBA00022984"/>
    </source>
</evidence>
<evidence type="ECO:0000256" key="16">
    <source>
        <dbReference type="PIRSR" id="PIRSR039102-3"/>
    </source>
</evidence>
<dbReference type="PIRSF" id="PIRSF039102">
    <property type="entry name" value="Ddl/VanB"/>
    <property type="match status" value="1"/>
</dbReference>
<comment type="subcellular location">
    <subcellularLocation>
        <location evidence="3 14">Cytoplasm</location>
    </subcellularLocation>
</comment>
<keyword evidence="12 14" id="KW-0961">Cell wall biogenesis/degradation</keyword>
<evidence type="ECO:0000313" key="19">
    <source>
        <dbReference type="EMBL" id="KXW58848.1"/>
    </source>
</evidence>
<evidence type="ECO:0000256" key="8">
    <source>
        <dbReference type="ARBA" id="ARBA00022741"/>
    </source>
</evidence>
<comment type="cofactor">
    <cofactor evidence="16">
        <name>Mg(2+)</name>
        <dbReference type="ChEBI" id="CHEBI:18420"/>
    </cofactor>
    <cofactor evidence="16">
        <name>Mn(2+)</name>
        <dbReference type="ChEBI" id="CHEBI:29035"/>
    </cofactor>
    <text evidence="16">Binds 2 magnesium or manganese ions per subunit.</text>
</comment>
<sequence>MGWRLGCVIVVDSSVCGDSLAIAVLTGGMSAERDIAIASAVQVVEALRRRGQQVRVVDTAQGWLTPAQEKELLAQRVGIRHSGERALSHGIPSWLTLPENFFPDLWFLALHGGAGEDGRIQGLLEMTGIPYTGSGVLGSAMAMDKDVSKRLLRAAGVPTPDWLMAPVECEEIEGVLGWPVVVKPSKQGSTVGLSVVHTPEELPQALTLAFQHDDEVMVERFVPGRELTGPVLGSQALTVGEIVLQKGNIFDYEAKYQPGGAREIFPAELSPDQTGEVQRLSLLAHRTLKLQGYSRADFRLDAQGRLWCLEVNTLPGLTAMSLVPQAAAAQGISFDDLVDQICLQALSRASMTCIAPSKPV</sequence>
<evidence type="ECO:0000256" key="5">
    <source>
        <dbReference type="ARBA" id="ARBA00012216"/>
    </source>
</evidence>
<dbReference type="InterPro" id="IPR000291">
    <property type="entry name" value="D-Ala_lig_Van_CS"/>
</dbReference>
<dbReference type="InterPro" id="IPR011127">
    <property type="entry name" value="Dala_Dala_lig_N"/>
</dbReference>
<dbReference type="InterPro" id="IPR005905">
    <property type="entry name" value="D_ala_D_ala"/>
</dbReference>
<name>A0A149W073_9PROT</name>
<proteinExistence type="inferred from homology"/>
<dbReference type="AlphaFoldDB" id="A0A149W073"/>
<comment type="function">
    <text evidence="2 14">Cell wall formation.</text>
</comment>
<organism evidence="19 20">
    <name type="scientific">Ferrovum myxofaciens</name>
    <dbReference type="NCBI Taxonomy" id="416213"/>
    <lineage>
        <taxon>Bacteria</taxon>
        <taxon>Pseudomonadati</taxon>
        <taxon>Pseudomonadota</taxon>
        <taxon>Betaproteobacteria</taxon>
        <taxon>Ferrovales</taxon>
        <taxon>Ferrovaceae</taxon>
        <taxon>Ferrovum</taxon>
    </lineage>
</organism>
<reference evidence="19 20" key="1">
    <citation type="submission" date="2016-01" db="EMBL/GenBank/DDBJ databases">
        <title>Genome sequence of the acidophilic iron oxidising Ferrovum strain Z-31.</title>
        <authorList>
            <person name="Poehlein A."/>
            <person name="Ullrich S.R."/>
            <person name="Schloemann M."/>
            <person name="Muehling M."/>
            <person name="Daniel R."/>
        </authorList>
    </citation>
    <scope>NUCLEOTIDE SEQUENCE [LARGE SCALE GENOMIC DNA]</scope>
    <source>
        <strain evidence="19 20">Z-31</strain>
    </source>
</reference>
<dbReference type="GO" id="GO:0005829">
    <property type="term" value="C:cytosol"/>
    <property type="evidence" value="ECO:0007669"/>
    <property type="project" value="TreeGrafter"/>
</dbReference>
<feature type="binding site" evidence="16">
    <location>
        <position position="310"/>
    </location>
    <ligand>
        <name>Mg(2+)</name>
        <dbReference type="ChEBI" id="CHEBI:18420"/>
        <label>1</label>
    </ligand>
</feature>
<evidence type="ECO:0000256" key="12">
    <source>
        <dbReference type="ARBA" id="ARBA00023316"/>
    </source>
</evidence>
<feature type="active site" evidence="15">
    <location>
        <position position="321"/>
    </location>
</feature>
<dbReference type="PROSITE" id="PS00843">
    <property type="entry name" value="DALA_DALA_LIGASE_1"/>
    <property type="match status" value="1"/>
</dbReference>
<dbReference type="SUPFAM" id="SSF52440">
    <property type="entry name" value="PreATP-grasp domain"/>
    <property type="match status" value="1"/>
</dbReference>
<dbReference type="NCBIfam" id="TIGR01205">
    <property type="entry name" value="D_ala_D_alaTIGR"/>
    <property type="match status" value="1"/>
</dbReference>
<gene>
    <name evidence="19" type="primary">ddlB</name>
    <name evidence="14" type="synonym">ddl</name>
    <name evidence="19" type="ORF">FEMY_06320</name>
</gene>
<dbReference type="InterPro" id="IPR016185">
    <property type="entry name" value="PreATP-grasp_dom_sf"/>
</dbReference>
<keyword evidence="16" id="KW-0464">Manganese</keyword>
<evidence type="ECO:0000256" key="13">
    <source>
        <dbReference type="ARBA" id="ARBA00047614"/>
    </source>
</evidence>
<comment type="cofactor">
    <cofactor evidence="1">
        <name>Mn(2+)</name>
        <dbReference type="ChEBI" id="CHEBI:29035"/>
    </cofactor>
</comment>
<dbReference type="PROSITE" id="PS00844">
    <property type="entry name" value="DALA_DALA_LIGASE_2"/>
    <property type="match status" value="1"/>
</dbReference>
<dbReference type="InterPro" id="IPR013815">
    <property type="entry name" value="ATP_grasp_subdomain_1"/>
</dbReference>
<dbReference type="GO" id="GO:0071555">
    <property type="term" value="P:cell wall organization"/>
    <property type="evidence" value="ECO:0007669"/>
    <property type="project" value="UniProtKB-KW"/>
</dbReference>
<dbReference type="EMBL" id="LRRD01000009">
    <property type="protein sequence ID" value="KXW58848.1"/>
    <property type="molecule type" value="Genomic_DNA"/>
</dbReference>
<comment type="caution">
    <text evidence="19">The sequence shown here is derived from an EMBL/GenBank/DDBJ whole genome shotgun (WGS) entry which is preliminary data.</text>
</comment>
<dbReference type="GO" id="GO:0008360">
    <property type="term" value="P:regulation of cell shape"/>
    <property type="evidence" value="ECO:0007669"/>
    <property type="project" value="UniProtKB-KW"/>
</dbReference>
<dbReference type="InterPro" id="IPR011761">
    <property type="entry name" value="ATP-grasp"/>
</dbReference>
<feature type="active site" evidence="15">
    <location>
        <position position="189"/>
    </location>
</feature>
<dbReference type="Pfam" id="PF01820">
    <property type="entry name" value="Dala_Dala_lig_N"/>
    <property type="match status" value="1"/>
</dbReference>
<dbReference type="SUPFAM" id="SSF56059">
    <property type="entry name" value="Glutathione synthetase ATP-binding domain-like"/>
    <property type="match status" value="1"/>
</dbReference>
<dbReference type="Gene3D" id="3.40.50.20">
    <property type="match status" value="1"/>
</dbReference>
<protein>
    <recommendedName>
        <fullName evidence="5 14">D-alanine--D-alanine ligase</fullName>
        <ecNumber evidence="5 14">6.3.2.4</ecNumber>
    </recommendedName>
    <alternativeName>
        <fullName evidence="14">D-Ala-D-Ala ligase</fullName>
    </alternativeName>
    <alternativeName>
        <fullName evidence="14">D-alanylalanine synthetase</fullName>
    </alternativeName>
</protein>
<evidence type="ECO:0000256" key="4">
    <source>
        <dbReference type="ARBA" id="ARBA00010871"/>
    </source>
</evidence>
<evidence type="ECO:0000313" key="20">
    <source>
        <dbReference type="Proteomes" id="UP000075653"/>
    </source>
</evidence>
<dbReference type="Gene3D" id="3.30.470.20">
    <property type="entry name" value="ATP-grasp fold, B domain"/>
    <property type="match status" value="1"/>
</dbReference>
<comment type="pathway">
    <text evidence="14">Cell wall biogenesis; peptidoglycan biosynthesis.</text>
</comment>
<keyword evidence="7 14" id="KW-0436">Ligase</keyword>
<feature type="binding site" evidence="16">
    <location>
        <position position="310"/>
    </location>
    <ligand>
        <name>Mg(2+)</name>
        <dbReference type="ChEBI" id="CHEBI:18420"/>
        <label>2</label>
    </ligand>
</feature>
<evidence type="ECO:0000256" key="10">
    <source>
        <dbReference type="ARBA" id="ARBA00022960"/>
    </source>
</evidence>
<dbReference type="NCBIfam" id="NF002378">
    <property type="entry name" value="PRK01372.1"/>
    <property type="match status" value="1"/>
</dbReference>
<keyword evidence="8 17" id="KW-0547">Nucleotide-binding</keyword>
<dbReference type="PROSITE" id="PS50975">
    <property type="entry name" value="ATP_GRASP"/>
    <property type="match status" value="1"/>
</dbReference>
<keyword evidence="9 17" id="KW-0067">ATP-binding</keyword>
<dbReference type="GO" id="GO:0005524">
    <property type="term" value="F:ATP binding"/>
    <property type="evidence" value="ECO:0007669"/>
    <property type="project" value="UniProtKB-UniRule"/>
</dbReference>
<dbReference type="Pfam" id="PF07478">
    <property type="entry name" value="Dala_Dala_lig_C"/>
    <property type="match status" value="1"/>
</dbReference>
<comment type="similarity">
    <text evidence="4 14">Belongs to the D-alanine--D-alanine ligase family.</text>
</comment>
<dbReference type="PANTHER" id="PTHR23132">
    <property type="entry name" value="D-ALANINE--D-ALANINE LIGASE"/>
    <property type="match status" value="1"/>
</dbReference>
<dbReference type="PANTHER" id="PTHR23132:SF23">
    <property type="entry name" value="D-ALANINE--D-ALANINE LIGASE B"/>
    <property type="match status" value="1"/>
</dbReference>
<keyword evidence="16" id="KW-0460">Magnesium</keyword>
<keyword evidence="11 14" id="KW-0573">Peptidoglycan synthesis</keyword>
<feature type="active site" evidence="15">
    <location>
        <position position="32"/>
    </location>
</feature>
<feature type="binding site" evidence="16">
    <location>
        <position position="312"/>
    </location>
    <ligand>
        <name>Mg(2+)</name>
        <dbReference type="ChEBI" id="CHEBI:18420"/>
        <label>2</label>
    </ligand>
</feature>
<dbReference type="GO" id="GO:0046872">
    <property type="term" value="F:metal ion binding"/>
    <property type="evidence" value="ECO:0007669"/>
    <property type="project" value="UniProtKB-KW"/>
</dbReference>
<dbReference type="STRING" id="1789004.FEMY_06320"/>
<dbReference type="GO" id="GO:0008716">
    <property type="term" value="F:D-alanine-D-alanine ligase activity"/>
    <property type="evidence" value="ECO:0007669"/>
    <property type="project" value="UniProtKB-UniRule"/>
</dbReference>
<evidence type="ECO:0000256" key="1">
    <source>
        <dbReference type="ARBA" id="ARBA00001936"/>
    </source>
</evidence>
<evidence type="ECO:0000256" key="9">
    <source>
        <dbReference type="ARBA" id="ARBA00022840"/>
    </source>
</evidence>
<dbReference type="PATRIC" id="fig|1789004.3.peg.634"/>
<dbReference type="Gene3D" id="3.30.1490.20">
    <property type="entry name" value="ATP-grasp fold, A domain"/>
    <property type="match status" value="1"/>
</dbReference>
<evidence type="ECO:0000256" key="6">
    <source>
        <dbReference type="ARBA" id="ARBA00022490"/>
    </source>
</evidence>
<evidence type="ECO:0000256" key="17">
    <source>
        <dbReference type="PROSITE-ProRule" id="PRU00409"/>
    </source>
</evidence>
<dbReference type="EC" id="6.3.2.4" evidence="5 14"/>
<dbReference type="InterPro" id="IPR011095">
    <property type="entry name" value="Dala_Dala_lig_C"/>
</dbReference>
<accession>A0A149W073</accession>
<dbReference type="Proteomes" id="UP000075653">
    <property type="component" value="Unassembled WGS sequence"/>
</dbReference>
<feature type="domain" description="ATP-grasp" evidence="18">
    <location>
        <begin position="149"/>
        <end position="343"/>
    </location>
</feature>
<dbReference type="UniPathway" id="UPA00219"/>